<dbReference type="Gene3D" id="1.20.120.350">
    <property type="entry name" value="Voltage-gated potassium channels. Chain C"/>
    <property type="match status" value="1"/>
</dbReference>
<feature type="transmembrane region" description="Helical" evidence="10">
    <location>
        <begin position="29"/>
        <end position="56"/>
    </location>
</feature>
<keyword evidence="4 10" id="KW-0812">Transmembrane</keyword>
<evidence type="ECO:0000256" key="2">
    <source>
        <dbReference type="ARBA" id="ARBA00022448"/>
    </source>
</evidence>
<comment type="subcellular location">
    <subcellularLocation>
        <location evidence="1">Cell membrane</location>
        <topology evidence="1">Multi-pass membrane protein</topology>
    </subcellularLocation>
</comment>
<feature type="transmembrane region" description="Helical" evidence="10">
    <location>
        <begin position="103"/>
        <end position="122"/>
    </location>
</feature>
<keyword evidence="9" id="KW-0407">Ion channel</keyword>
<proteinExistence type="predicted"/>
<keyword evidence="5" id="KW-0851">Voltage-gated channel</keyword>
<evidence type="ECO:0000313" key="12">
    <source>
        <dbReference type="Proteomes" id="UP000070444"/>
    </source>
</evidence>
<evidence type="ECO:0000256" key="1">
    <source>
        <dbReference type="ARBA" id="ARBA00004651"/>
    </source>
</evidence>
<dbReference type="Proteomes" id="UP000070444">
    <property type="component" value="Unassembled WGS sequence"/>
</dbReference>
<dbReference type="GO" id="GO:0005886">
    <property type="term" value="C:plasma membrane"/>
    <property type="evidence" value="ECO:0007669"/>
    <property type="project" value="UniProtKB-SubCell"/>
</dbReference>
<feature type="transmembrane region" description="Helical" evidence="10">
    <location>
        <begin position="62"/>
        <end position="82"/>
    </location>
</feature>
<evidence type="ECO:0000256" key="6">
    <source>
        <dbReference type="ARBA" id="ARBA00022989"/>
    </source>
</evidence>
<keyword evidence="8 10" id="KW-0472">Membrane</keyword>
<evidence type="ECO:0000256" key="10">
    <source>
        <dbReference type="SAM" id="Phobius"/>
    </source>
</evidence>
<keyword evidence="2" id="KW-0813">Transport</keyword>
<keyword evidence="7" id="KW-0406">Ion transport</keyword>
<gene>
    <name evidence="11" type="ORF">CONCODRAFT_10338</name>
</gene>
<dbReference type="GO" id="GO:0030171">
    <property type="term" value="F:voltage-gated proton channel activity"/>
    <property type="evidence" value="ECO:0007669"/>
    <property type="project" value="InterPro"/>
</dbReference>
<dbReference type="AlphaFoldDB" id="A0A137NXJ1"/>
<organism evidence="11 12">
    <name type="scientific">Conidiobolus coronatus (strain ATCC 28846 / CBS 209.66 / NRRL 28638)</name>
    <name type="common">Delacroixia coronata</name>
    <dbReference type="NCBI Taxonomy" id="796925"/>
    <lineage>
        <taxon>Eukaryota</taxon>
        <taxon>Fungi</taxon>
        <taxon>Fungi incertae sedis</taxon>
        <taxon>Zoopagomycota</taxon>
        <taxon>Entomophthoromycotina</taxon>
        <taxon>Entomophthoromycetes</taxon>
        <taxon>Entomophthorales</taxon>
        <taxon>Ancylistaceae</taxon>
        <taxon>Conidiobolus</taxon>
    </lineage>
</organism>
<dbReference type="PANTHER" id="PTHR46480">
    <property type="entry name" value="F20B24.22"/>
    <property type="match status" value="1"/>
</dbReference>
<accession>A0A137NXJ1</accession>
<keyword evidence="3" id="KW-1003">Cell membrane</keyword>
<evidence type="ECO:0000256" key="8">
    <source>
        <dbReference type="ARBA" id="ARBA00023136"/>
    </source>
</evidence>
<dbReference type="GO" id="GO:0034702">
    <property type="term" value="C:monoatomic ion channel complex"/>
    <property type="evidence" value="ECO:0007669"/>
    <property type="project" value="UniProtKB-KW"/>
</dbReference>
<dbReference type="OrthoDB" id="427456at2759"/>
<evidence type="ECO:0000256" key="4">
    <source>
        <dbReference type="ARBA" id="ARBA00022692"/>
    </source>
</evidence>
<evidence type="ECO:0000313" key="11">
    <source>
        <dbReference type="EMBL" id="KXN67573.1"/>
    </source>
</evidence>
<evidence type="ECO:0000256" key="7">
    <source>
        <dbReference type="ARBA" id="ARBA00023065"/>
    </source>
</evidence>
<dbReference type="EMBL" id="KQ964627">
    <property type="protein sequence ID" value="KXN67573.1"/>
    <property type="molecule type" value="Genomic_DNA"/>
</dbReference>
<protein>
    <recommendedName>
        <fullName evidence="13">Ion transport domain-containing protein</fullName>
    </recommendedName>
</protein>
<dbReference type="InterPro" id="IPR027359">
    <property type="entry name" value="Volt_channel_dom_sf"/>
</dbReference>
<evidence type="ECO:0000256" key="5">
    <source>
        <dbReference type="ARBA" id="ARBA00022882"/>
    </source>
</evidence>
<name>A0A137NXJ1_CONC2</name>
<keyword evidence="6 10" id="KW-1133">Transmembrane helix</keyword>
<evidence type="ECO:0000256" key="3">
    <source>
        <dbReference type="ARBA" id="ARBA00022475"/>
    </source>
</evidence>
<sequence>MTLFSGTQDSKTSGLQRFKKTLSNILNNLAYHYFTLFIVFLDLSLLLTQLILVLYSNKQDDLWTAVVVLFAISWVFPSIFIIEVLLRIWVDGWITMRPLMKKIDFGILIFSVVSDAILYVTLVEHRQLTATFVIIFRCWKVFRVFFGILSIMKASREKIEEEILAKYGLSKADLESGPFPKTLCTLEKSRTIS</sequence>
<dbReference type="PANTHER" id="PTHR46480:SF1">
    <property type="entry name" value="VOLTAGE-GATED HYDROGEN CHANNEL 1"/>
    <property type="match status" value="1"/>
</dbReference>
<dbReference type="InterPro" id="IPR031846">
    <property type="entry name" value="Hvcn1"/>
</dbReference>
<keyword evidence="12" id="KW-1185">Reference proteome</keyword>
<evidence type="ECO:0008006" key="13">
    <source>
        <dbReference type="Google" id="ProtNLM"/>
    </source>
</evidence>
<reference evidence="11 12" key="1">
    <citation type="journal article" date="2015" name="Genome Biol. Evol.">
        <title>Phylogenomic analyses indicate that early fungi evolved digesting cell walls of algal ancestors of land plants.</title>
        <authorList>
            <person name="Chang Y."/>
            <person name="Wang S."/>
            <person name="Sekimoto S."/>
            <person name="Aerts A.L."/>
            <person name="Choi C."/>
            <person name="Clum A."/>
            <person name="LaButti K.M."/>
            <person name="Lindquist E.A."/>
            <person name="Yee Ngan C."/>
            <person name="Ohm R.A."/>
            <person name="Salamov A.A."/>
            <person name="Grigoriev I.V."/>
            <person name="Spatafora J.W."/>
            <person name="Berbee M.L."/>
        </authorList>
    </citation>
    <scope>NUCLEOTIDE SEQUENCE [LARGE SCALE GENOMIC DNA]</scope>
    <source>
        <strain evidence="11 12">NRRL 28638</strain>
    </source>
</reference>
<evidence type="ECO:0000256" key="9">
    <source>
        <dbReference type="ARBA" id="ARBA00023303"/>
    </source>
</evidence>
<feature type="transmembrane region" description="Helical" evidence="10">
    <location>
        <begin position="128"/>
        <end position="149"/>
    </location>
</feature>